<name>A0A3R9MSA8_9BACT</name>
<organism evidence="1 2">
    <name type="scientific">Hymenobacter rigui</name>
    <dbReference type="NCBI Taxonomy" id="334424"/>
    <lineage>
        <taxon>Bacteria</taxon>
        <taxon>Pseudomonadati</taxon>
        <taxon>Bacteroidota</taxon>
        <taxon>Cytophagia</taxon>
        <taxon>Cytophagales</taxon>
        <taxon>Hymenobacteraceae</taxon>
        <taxon>Hymenobacter</taxon>
    </lineage>
</organism>
<dbReference type="EMBL" id="RWIT01000004">
    <property type="protein sequence ID" value="RSK48815.1"/>
    <property type="molecule type" value="Genomic_DNA"/>
</dbReference>
<dbReference type="OrthoDB" id="1431262at2"/>
<accession>A0A3R9MSA8</accession>
<sequence length="153" mass="17673">MKIREFLFGKPVYVQDEEFGRLQWIATHRKGQGYFEGTRTFGPTGHTLTITLDAPSTGPTAAQRAFWHAIEARYLQLTDAAQKLIEAELRHWKPGFTVHDFQAEFWPVGLDIPSLAESQPVEWELAFETIHDPDHTVTILWRSFEPYFVRIDG</sequence>
<dbReference type="RefSeq" id="WP_125419602.1">
    <property type="nucleotide sequence ID" value="NZ_RWIT01000004.1"/>
</dbReference>
<evidence type="ECO:0000313" key="1">
    <source>
        <dbReference type="EMBL" id="RSK48815.1"/>
    </source>
</evidence>
<keyword evidence="2" id="KW-1185">Reference proteome</keyword>
<reference evidence="1 2" key="1">
    <citation type="submission" date="2018-12" db="EMBL/GenBank/DDBJ databases">
        <authorList>
            <person name="Feng G."/>
            <person name="Zhu H."/>
        </authorList>
    </citation>
    <scope>NUCLEOTIDE SEQUENCE [LARGE SCALE GENOMIC DNA]</scope>
    <source>
        <strain evidence="1 2">KCTC 12533</strain>
    </source>
</reference>
<protein>
    <submittedName>
        <fullName evidence="1">Uncharacterized protein</fullName>
    </submittedName>
</protein>
<proteinExistence type="predicted"/>
<evidence type="ECO:0000313" key="2">
    <source>
        <dbReference type="Proteomes" id="UP000273500"/>
    </source>
</evidence>
<comment type="caution">
    <text evidence="1">The sequence shown here is derived from an EMBL/GenBank/DDBJ whole genome shotgun (WGS) entry which is preliminary data.</text>
</comment>
<gene>
    <name evidence="1" type="ORF">EI291_09620</name>
</gene>
<dbReference type="AlphaFoldDB" id="A0A3R9MSA8"/>
<dbReference type="Proteomes" id="UP000273500">
    <property type="component" value="Unassembled WGS sequence"/>
</dbReference>